<feature type="chain" id="PRO_5006839128" evidence="2">
    <location>
        <begin position="23"/>
        <end position="279"/>
    </location>
</feature>
<name>A0A0U3GRU4_9GAMM</name>
<keyword evidence="2" id="KW-0732">Signal</keyword>
<dbReference type="AlphaFoldDB" id="A0A0U3GRU4"/>
<feature type="compositionally biased region" description="Polar residues" evidence="1">
    <location>
        <begin position="114"/>
        <end position="130"/>
    </location>
</feature>
<dbReference type="KEGG" id="prr:AT705_08550"/>
<evidence type="ECO:0000313" key="3">
    <source>
        <dbReference type="EMBL" id="ALU42990.1"/>
    </source>
</evidence>
<evidence type="ECO:0000256" key="2">
    <source>
        <dbReference type="SAM" id="SignalP"/>
    </source>
</evidence>
<reference evidence="3 4" key="1">
    <citation type="submission" date="2015-12" db="EMBL/GenBank/DDBJ databases">
        <title>Complete genome sequence of Pseudoalteromonas rubra SCSIO 6842, harboring a conjugative plasmid.</title>
        <authorList>
            <person name="Li B."/>
            <person name="Wang X."/>
        </authorList>
    </citation>
    <scope>NUCLEOTIDE SEQUENCE [LARGE SCALE GENOMIC DNA]</scope>
    <source>
        <strain evidence="3 4">SCSIO 6842</strain>
    </source>
</reference>
<proteinExistence type="predicted"/>
<sequence length="279" mass="31511">MKFVFYVSMTLVLLLNSLSALSSEGLYFKTRLGEEIRLSPAYINGELTSISFETFCYSNNGYCTTYAHTSDIMEAFVDSVLNDKLYTYRYVPYDPCMDPRNGCVPHGVELIESDTSSVSASQRAVETSSRNYRRQRSEAPQQEKGPVETMLNGAAQEFGTQAVRALSEHLMKKNGTSTIPKMLVQAYKKSGGREIPWTVCEVKEHGCITDEDVDIQVVPPNKVKVKYSAEMNTQQQQERVHAIENSFRKFFGNSDYVCTFGYTGTLPDLQRQVVCQWVP</sequence>
<gene>
    <name evidence="3" type="ORF">AT705_08550</name>
</gene>
<feature type="region of interest" description="Disordered" evidence="1">
    <location>
        <begin position="114"/>
        <end position="145"/>
    </location>
</feature>
<organism evidence="3 4">
    <name type="scientific">Pseudoalteromonas rubra</name>
    <dbReference type="NCBI Taxonomy" id="43658"/>
    <lineage>
        <taxon>Bacteria</taxon>
        <taxon>Pseudomonadati</taxon>
        <taxon>Pseudomonadota</taxon>
        <taxon>Gammaproteobacteria</taxon>
        <taxon>Alteromonadales</taxon>
        <taxon>Pseudoalteromonadaceae</taxon>
        <taxon>Pseudoalteromonas</taxon>
    </lineage>
</organism>
<accession>A0A0U3GRU4</accession>
<dbReference type="Proteomes" id="UP000069015">
    <property type="component" value="Chromosome 1"/>
</dbReference>
<evidence type="ECO:0000256" key="1">
    <source>
        <dbReference type="SAM" id="MobiDB-lite"/>
    </source>
</evidence>
<evidence type="ECO:0000313" key="4">
    <source>
        <dbReference type="Proteomes" id="UP000069015"/>
    </source>
</evidence>
<dbReference type="RefSeq" id="WP_058796275.1">
    <property type="nucleotide sequence ID" value="NZ_CP013611.1"/>
</dbReference>
<dbReference type="EMBL" id="CP013611">
    <property type="protein sequence ID" value="ALU42990.1"/>
    <property type="molecule type" value="Genomic_DNA"/>
</dbReference>
<feature type="signal peptide" evidence="2">
    <location>
        <begin position="1"/>
        <end position="22"/>
    </location>
</feature>
<protein>
    <submittedName>
        <fullName evidence="3">Uncharacterized protein</fullName>
    </submittedName>
</protein>